<proteinExistence type="predicted"/>
<sequence length="207" mass="23789">MTHRPRSRSPARPPPTINVAGLTHGSFFGADSTRMMSSRRPSHGPTLTQRSVIIIVDFRALAPASQANPYYVNMNLHLYEHLTETEARALYQHMRYIPATVLHEYRFHRILEEVSRKIQRQWQVRFPASDPELHVPQDPGNSNGPAFFLDPDLYIVSFLNEERPGWLQRQPDGSFPSNHISPSTSFVLRLKCQKKTRILALPDHEQS</sequence>
<comment type="caution">
    <text evidence="1">The sequence shown here is derived from an EMBL/GenBank/DDBJ whole genome shotgun (WGS) entry which is preliminary data.</text>
</comment>
<name>A0A9P1CB65_9DINO</name>
<evidence type="ECO:0000313" key="1">
    <source>
        <dbReference type="EMBL" id="CAI3987071.1"/>
    </source>
</evidence>
<dbReference type="EMBL" id="CAMXCT020001130">
    <property type="protein sequence ID" value="CAL1140446.1"/>
    <property type="molecule type" value="Genomic_DNA"/>
</dbReference>
<reference evidence="1" key="1">
    <citation type="submission" date="2022-10" db="EMBL/GenBank/DDBJ databases">
        <authorList>
            <person name="Chen Y."/>
            <person name="Dougan E. K."/>
            <person name="Chan C."/>
            <person name="Rhodes N."/>
            <person name="Thang M."/>
        </authorList>
    </citation>
    <scope>NUCLEOTIDE SEQUENCE</scope>
</reference>
<dbReference type="EMBL" id="CAMXCT010001130">
    <property type="protein sequence ID" value="CAI3987071.1"/>
    <property type="molecule type" value="Genomic_DNA"/>
</dbReference>
<protein>
    <submittedName>
        <fullName evidence="1">Uncharacterized protein</fullName>
    </submittedName>
</protein>
<keyword evidence="3" id="KW-1185">Reference proteome</keyword>
<dbReference type="AlphaFoldDB" id="A0A9P1CB65"/>
<dbReference type="EMBL" id="CAMXCT030001130">
    <property type="protein sequence ID" value="CAL4774383.1"/>
    <property type="molecule type" value="Genomic_DNA"/>
</dbReference>
<evidence type="ECO:0000313" key="3">
    <source>
        <dbReference type="Proteomes" id="UP001152797"/>
    </source>
</evidence>
<organism evidence="1">
    <name type="scientific">Cladocopium goreaui</name>
    <dbReference type="NCBI Taxonomy" id="2562237"/>
    <lineage>
        <taxon>Eukaryota</taxon>
        <taxon>Sar</taxon>
        <taxon>Alveolata</taxon>
        <taxon>Dinophyceae</taxon>
        <taxon>Suessiales</taxon>
        <taxon>Symbiodiniaceae</taxon>
        <taxon>Cladocopium</taxon>
    </lineage>
</organism>
<gene>
    <name evidence="1" type="ORF">C1SCF055_LOCUS14371</name>
</gene>
<accession>A0A9P1CB65</accession>
<evidence type="ECO:0000313" key="2">
    <source>
        <dbReference type="EMBL" id="CAL1140446.1"/>
    </source>
</evidence>
<dbReference type="Proteomes" id="UP001152797">
    <property type="component" value="Unassembled WGS sequence"/>
</dbReference>
<reference evidence="2" key="2">
    <citation type="submission" date="2024-04" db="EMBL/GenBank/DDBJ databases">
        <authorList>
            <person name="Chen Y."/>
            <person name="Shah S."/>
            <person name="Dougan E. K."/>
            <person name="Thang M."/>
            <person name="Chan C."/>
        </authorList>
    </citation>
    <scope>NUCLEOTIDE SEQUENCE [LARGE SCALE GENOMIC DNA]</scope>
</reference>